<accession>A0A2G8JBY7</accession>
<dbReference type="Proteomes" id="UP000230750">
    <property type="component" value="Unassembled WGS sequence"/>
</dbReference>
<name>A0A2G8JBY7_STIJA</name>
<dbReference type="GO" id="GO:0005737">
    <property type="term" value="C:cytoplasm"/>
    <property type="evidence" value="ECO:0007669"/>
    <property type="project" value="TreeGrafter"/>
</dbReference>
<dbReference type="InterPro" id="IPR036322">
    <property type="entry name" value="WD40_repeat_dom_sf"/>
</dbReference>
<dbReference type="EMBL" id="MRZV01002657">
    <property type="protein sequence ID" value="PIK33261.1"/>
    <property type="molecule type" value="Genomic_DNA"/>
</dbReference>
<dbReference type="InterPro" id="IPR039694">
    <property type="entry name" value="WDR11"/>
</dbReference>
<organism evidence="1 2">
    <name type="scientific">Stichopus japonicus</name>
    <name type="common">Sea cucumber</name>
    <dbReference type="NCBI Taxonomy" id="307972"/>
    <lineage>
        <taxon>Eukaryota</taxon>
        <taxon>Metazoa</taxon>
        <taxon>Echinodermata</taxon>
        <taxon>Eleutherozoa</taxon>
        <taxon>Echinozoa</taxon>
        <taxon>Holothuroidea</taxon>
        <taxon>Aspidochirotacea</taxon>
        <taxon>Aspidochirotida</taxon>
        <taxon>Stichopodidae</taxon>
        <taxon>Apostichopus</taxon>
    </lineage>
</organism>
<dbReference type="STRING" id="307972.A0A2G8JBY7"/>
<dbReference type="PANTHER" id="PTHR14593">
    <property type="entry name" value="WD REPEAT-CONTAINING PROTEIN 11"/>
    <property type="match status" value="1"/>
</dbReference>
<dbReference type="Gene3D" id="2.130.10.10">
    <property type="entry name" value="YVTN repeat-like/Quinoprotein amine dehydrogenase"/>
    <property type="match status" value="1"/>
</dbReference>
<feature type="non-terminal residue" evidence="1">
    <location>
        <position position="422"/>
    </location>
</feature>
<comment type="caution">
    <text evidence="1">The sequence shown here is derived from an EMBL/GenBank/DDBJ whole genome shotgun (WGS) entry which is preliminary data.</text>
</comment>
<dbReference type="InterPro" id="IPR015943">
    <property type="entry name" value="WD40/YVTN_repeat-like_dom_sf"/>
</dbReference>
<dbReference type="AlphaFoldDB" id="A0A2G8JBY7"/>
<proteinExistence type="predicted"/>
<evidence type="ECO:0000313" key="2">
    <source>
        <dbReference type="Proteomes" id="UP000230750"/>
    </source>
</evidence>
<dbReference type="PANTHER" id="PTHR14593:SF5">
    <property type="entry name" value="WD REPEAT-CONTAINING PROTEIN 11"/>
    <property type="match status" value="1"/>
</dbReference>
<keyword evidence="2" id="KW-1185">Reference proteome</keyword>
<dbReference type="OrthoDB" id="1291858at2759"/>
<sequence length="422" mass="48266">MSYGSHTVFRSIRDSESTVSGRSVSLKFVLTGFVSGVSLMPTSGEDVSTIDYQELSYLQATACSWDYLWYGAGFYSAVWHPLQRVQYPYFVCKTGQATHLRENKGEEPPIEAAKVSHLKQYIIITFKEKPFEIWDLRTYTLLREMKKSFPPISALEWSPTVKKKSINTDLFGSTPHLETAGLQSMLPASGRDDRDGRSDGVIGVWDLKNKMSRNYPTGRSGIKKVRFAPGKGNLKMLLLCADSLDIWDLQEKEMISSLKNPKDDEKRIVDVDWGSSNTPLVLTADGCLRLFDLSLRRAPHPLRAWRVKSESNSCKCKEPFFCPYLLSPKTALAMKHTLQHQPWNEKYELQIGTDFECLKEDQVEKVNQQLSLIPKRIRNYIPSCPYGTAQRCLMTSRLFGDEAETDFWTVALHYLKLERMRK</sequence>
<dbReference type="SUPFAM" id="SSF50978">
    <property type="entry name" value="WD40 repeat-like"/>
    <property type="match status" value="1"/>
</dbReference>
<gene>
    <name evidence="1" type="ORF">BSL78_29927</name>
</gene>
<reference evidence="1 2" key="1">
    <citation type="journal article" date="2017" name="PLoS Biol.">
        <title>The sea cucumber genome provides insights into morphological evolution and visceral regeneration.</title>
        <authorList>
            <person name="Zhang X."/>
            <person name="Sun L."/>
            <person name="Yuan J."/>
            <person name="Sun Y."/>
            <person name="Gao Y."/>
            <person name="Zhang L."/>
            <person name="Li S."/>
            <person name="Dai H."/>
            <person name="Hamel J.F."/>
            <person name="Liu C."/>
            <person name="Yu Y."/>
            <person name="Liu S."/>
            <person name="Lin W."/>
            <person name="Guo K."/>
            <person name="Jin S."/>
            <person name="Xu P."/>
            <person name="Storey K.B."/>
            <person name="Huan P."/>
            <person name="Zhang T."/>
            <person name="Zhou Y."/>
            <person name="Zhang J."/>
            <person name="Lin C."/>
            <person name="Li X."/>
            <person name="Xing L."/>
            <person name="Huo D."/>
            <person name="Sun M."/>
            <person name="Wang L."/>
            <person name="Mercier A."/>
            <person name="Li F."/>
            <person name="Yang H."/>
            <person name="Xiang J."/>
        </authorList>
    </citation>
    <scope>NUCLEOTIDE SEQUENCE [LARGE SCALE GENOMIC DNA]</scope>
    <source>
        <strain evidence="1">Shaxun</strain>
        <tissue evidence="1">Muscle</tissue>
    </source>
</reference>
<protein>
    <submittedName>
        <fullName evidence="1">Putative WD repeat-containing protein 11</fullName>
    </submittedName>
</protein>
<evidence type="ECO:0000313" key="1">
    <source>
        <dbReference type="EMBL" id="PIK33261.1"/>
    </source>
</evidence>